<feature type="transmembrane region" description="Helical" evidence="1">
    <location>
        <begin position="197"/>
        <end position="217"/>
    </location>
</feature>
<feature type="transmembrane region" description="Helical" evidence="1">
    <location>
        <begin position="98"/>
        <end position="116"/>
    </location>
</feature>
<organism evidence="2 3">
    <name type="scientific">Hydrobacter penzbergensis</name>
    <dbReference type="NCBI Taxonomy" id="1235997"/>
    <lineage>
        <taxon>Bacteria</taxon>
        <taxon>Pseudomonadati</taxon>
        <taxon>Bacteroidota</taxon>
        <taxon>Chitinophagia</taxon>
        <taxon>Chitinophagales</taxon>
        <taxon>Chitinophagaceae</taxon>
        <taxon>Hydrobacter</taxon>
    </lineage>
</organism>
<feature type="transmembrane region" description="Helical" evidence="1">
    <location>
        <begin position="122"/>
        <end position="140"/>
    </location>
</feature>
<evidence type="ECO:0000256" key="1">
    <source>
        <dbReference type="SAM" id="Phobius"/>
    </source>
</evidence>
<gene>
    <name evidence="2" type="ORF">SAMN05444410_11533</name>
</gene>
<feature type="transmembrane region" description="Helical" evidence="1">
    <location>
        <begin position="12"/>
        <end position="32"/>
    </location>
</feature>
<feature type="transmembrane region" description="Helical" evidence="1">
    <location>
        <begin position="39"/>
        <end position="61"/>
    </location>
</feature>
<evidence type="ECO:0000313" key="2">
    <source>
        <dbReference type="EMBL" id="SDX40669.1"/>
    </source>
</evidence>
<keyword evidence="3" id="KW-1185">Reference proteome</keyword>
<protein>
    <submittedName>
        <fullName evidence="2">Uncharacterized protein</fullName>
    </submittedName>
</protein>
<keyword evidence="1" id="KW-0472">Membrane</keyword>
<reference evidence="2 3" key="1">
    <citation type="submission" date="2016-10" db="EMBL/GenBank/DDBJ databases">
        <authorList>
            <person name="Varghese N."/>
            <person name="Submissions S."/>
        </authorList>
    </citation>
    <scope>NUCLEOTIDE SEQUENCE [LARGE SCALE GENOMIC DNA]</scope>
    <source>
        <strain evidence="2 3">DSM 25353</strain>
    </source>
</reference>
<evidence type="ECO:0000313" key="3">
    <source>
        <dbReference type="Proteomes" id="UP000198711"/>
    </source>
</evidence>
<comment type="caution">
    <text evidence="2">The sequence shown here is derived from an EMBL/GenBank/DDBJ whole genome shotgun (WGS) entry which is preliminary data.</text>
</comment>
<sequence length="228" mass="26506">MPRQNRGLFMHSINPDLWILLAAMIIAVYTTFQRRGIERVIISMLLCFTFFVEAVGTYYAWHSWNNLLFINCLSIVELALYTSFFYVTSEPGLQRKSILFSGFFIAGICITDIFFITGYKAFHTYSYALSAVWLIFVGLWKVKNFLQNEKNELLPLTKDFVFWVTVAILFFYTGSLSVVVVLNSLTNFSKEIVRNMHILLLNINSLYYLLLIIACLCPKRIPKSFFKQ</sequence>
<feature type="transmembrane region" description="Helical" evidence="1">
    <location>
        <begin position="160"/>
        <end position="185"/>
    </location>
</feature>
<keyword evidence="1" id="KW-1133">Transmembrane helix</keyword>
<keyword evidence="1" id="KW-0812">Transmembrane</keyword>
<accession>A0A8X8LFH4</accession>
<dbReference type="AlphaFoldDB" id="A0A8X8LFH4"/>
<dbReference type="EMBL" id="FNNO01000015">
    <property type="protein sequence ID" value="SDX40669.1"/>
    <property type="molecule type" value="Genomic_DNA"/>
</dbReference>
<proteinExistence type="predicted"/>
<name>A0A8X8LFH4_9BACT</name>
<feature type="transmembrane region" description="Helical" evidence="1">
    <location>
        <begin position="67"/>
        <end position="86"/>
    </location>
</feature>
<dbReference type="Proteomes" id="UP000198711">
    <property type="component" value="Unassembled WGS sequence"/>
</dbReference>